<proteinExistence type="predicted"/>
<accession>A0A167DJT0</accession>
<dbReference type="AlphaFoldDB" id="A0A167DJT0"/>
<dbReference type="Proteomes" id="UP000077134">
    <property type="component" value="Unassembled WGS sequence"/>
</dbReference>
<organism evidence="1 2">
    <name type="scientific">Paenibacillus crassostreae</name>
    <dbReference type="NCBI Taxonomy" id="1763538"/>
    <lineage>
        <taxon>Bacteria</taxon>
        <taxon>Bacillati</taxon>
        <taxon>Bacillota</taxon>
        <taxon>Bacilli</taxon>
        <taxon>Bacillales</taxon>
        <taxon>Paenibacillaceae</taxon>
        <taxon>Paenibacillus</taxon>
    </lineage>
</organism>
<dbReference type="RefSeq" id="WP_068657797.1">
    <property type="nucleotide sequence ID" value="NZ_CP017770.1"/>
</dbReference>
<protein>
    <submittedName>
        <fullName evidence="1">Uncharacterized protein</fullName>
    </submittedName>
</protein>
<keyword evidence="2" id="KW-1185">Reference proteome</keyword>
<reference evidence="1 2" key="1">
    <citation type="submission" date="2016-02" db="EMBL/GenBank/DDBJ databases">
        <title>Paenibacillus sp. LPB0068, isolated from Crassostrea gigas.</title>
        <authorList>
            <person name="Shin S.-K."/>
            <person name="Yi H."/>
        </authorList>
    </citation>
    <scope>NUCLEOTIDE SEQUENCE [LARGE SCALE GENOMIC DNA]</scope>
    <source>
        <strain evidence="1 2">LPB0068</strain>
    </source>
</reference>
<gene>
    <name evidence="1" type="ORF">PNBC_10370</name>
</gene>
<comment type="caution">
    <text evidence="1">The sequence shown here is derived from an EMBL/GenBank/DDBJ whole genome shotgun (WGS) entry which is preliminary data.</text>
</comment>
<dbReference type="STRING" id="1763538.LPB68_03590"/>
<dbReference type="KEGG" id="pcx:LPB68_03590"/>
<sequence>MLQEHPLRVPSEASTIATDEQPFHVVSSPPLEEYIGSERQAALLVRAFGLVSYYVSSQNNMTGIFEMWTTV</sequence>
<dbReference type="EMBL" id="LSFN01000014">
    <property type="protein sequence ID" value="OAB74462.1"/>
    <property type="molecule type" value="Genomic_DNA"/>
</dbReference>
<evidence type="ECO:0000313" key="1">
    <source>
        <dbReference type="EMBL" id="OAB74462.1"/>
    </source>
</evidence>
<name>A0A167DJT0_9BACL</name>
<evidence type="ECO:0000313" key="2">
    <source>
        <dbReference type="Proteomes" id="UP000077134"/>
    </source>
</evidence>